<comment type="caution">
    <text evidence="1">The sequence shown here is derived from an EMBL/GenBank/DDBJ whole genome shotgun (WGS) entry which is preliminary data.</text>
</comment>
<organism evidence="1 2">
    <name type="scientific">Aquicoccus porphyridii</name>
    <dbReference type="NCBI Taxonomy" id="1852029"/>
    <lineage>
        <taxon>Bacteria</taxon>
        <taxon>Pseudomonadati</taxon>
        <taxon>Pseudomonadota</taxon>
        <taxon>Alphaproteobacteria</taxon>
        <taxon>Rhodobacterales</taxon>
        <taxon>Paracoccaceae</taxon>
        <taxon>Aquicoccus</taxon>
    </lineage>
</organism>
<reference evidence="1 2" key="1">
    <citation type="submission" date="2019-07" db="EMBL/GenBank/DDBJ databases">
        <title>Aquicoccus porphyridii gen. nov., sp. nov., isolated from a small marine red alga, Porphyridium marinum.</title>
        <authorList>
            <person name="Liu L."/>
        </authorList>
    </citation>
    <scope>NUCLEOTIDE SEQUENCE [LARGE SCALE GENOMIC DNA]</scope>
    <source>
        <strain evidence="1 2">L1 8-17</strain>
    </source>
</reference>
<evidence type="ECO:0000313" key="1">
    <source>
        <dbReference type="EMBL" id="KAA0909376.1"/>
    </source>
</evidence>
<dbReference type="EMBL" id="VINQ01000079">
    <property type="protein sequence ID" value="KAA0909376.1"/>
    <property type="molecule type" value="Genomic_DNA"/>
</dbReference>
<feature type="non-terminal residue" evidence="1">
    <location>
        <position position="100"/>
    </location>
</feature>
<proteinExistence type="predicted"/>
<keyword evidence="2" id="KW-1185">Reference proteome</keyword>
<protein>
    <submittedName>
        <fullName evidence="1">Uncharacterized protein</fullName>
    </submittedName>
</protein>
<sequence>MTEDDTKQDDIVVIRAFDEYPEHLFRVSEIFEDCVTGYAITGPLNGEYGERRCCRTIPVKDSLRESMRLQRLHEQAPSCPLSHDELVQLQRVAAQAGGSA</sequence>
<name>A0A5A9YX06_9RHOB</name>
<evidence type="ECO:0000313" key="2">
    <source>
        <dbReference type="Proteomes" id="UP000325291"/>
    </source>
</evidence>
<accession>A0A5A9YX06</accession>
<gene>
    <name evidence="1" type="ORF">FLO80_21795</name>
</gene>
<dbReference type="Proteomes" id="UP000325291">
    <property type="component" value="Unassembled WGS sequence"/>
</dbReference>
<dbReference type="AlphaFoldDB" id="A0A5A9YX06"/>
<dbReference type="RefSeq" id="WP_149187126.1">
    <property type="nucleotide sequence ID" value="NZ_VINQ01000079.1"/>
</dbReference>